<keyword evidence="3" id="KW-1185">Reference proteome</keyword>
<dbReference type="SUPFAM" id="SSF56349">
    <property type="entry name" value="DNA breaking-rejoining enzymes"/>
    <property type="match status" value="1"/>
</dbReference>
<dbReference type="RefSeq" id="WP_275808829.1">
    <property type="nucleotide sequence ID" value="NZ_BAAANM010000012.1"/>
</dbReference>
<gene>
    <name evidence="2" type="ORF">P2L57_05040</name>
</gene>
<accession>A0ABT5YU28</accession>
<dbReference type="InterPro" id="IPR011010">
    <property type="entry name" value="DNA_brk_join_enz"/>
</dbReference>
<evidence type="ECO:0000313" key="3">
    <source>
        <dbReference type="Proteomes" id="UP001220022"/>
    </source>
</evidence>
<dbReference type="EMBL" id="JARHTQ010000002">
    <property type="protein sequence ID" value="MDF2255116.1"/>
    <property type="molecule type" value="Genomic_DNA"/>
</dbReference>
<name>A0ABT5YU28_9ACTN</name>
<proteinExistence type="predicted"/>
<dbReference type="Gene3D" id="1.10.443.10">
    <property type="entry name" value="Intergrase catalytic core"/>
    <property type="match status" value="1"/>
</dbReference>
<evidence type="ECO:0000313" key="2">
    <source>
        <dbReference type="EMBL" id="MDF2255116.1"/>
    </source>
</evidence>
<keyword evidence="1" id="KW-0233">DNA recombination</keyword>
<protein>
    <submittedName>
        <fullName evidence="2">Tyrosine-type recombinase/integrase</fullName>
    </submittedName>
</protein>
<organism evidence="2 3">
    <name type="scientific">Streptantibioticus ferralitis</name>
    <dbReference type="NCBI Taxonomy" id="236510"/>
    <lineage>
        <taxon>Bacteria</taxon>
        <taxon>Bacillati</taxon>
        <taxon>Actinomycetota</taxon>
        <taxon>Actinomycetes</taxon>
        <taxon>Kitasatosporales</taxon>
        <taxon>Streptomycetaceae</taxon>
        <taxon>Streptantibioticus</taxon>
    </lineage>
</organism>
<evidence type="ECO:0000256" key="1">
    <source>
        <dbReference type="ARBA" id="ARBA00023172"/>
    </source>
</evidence>
<reference evidence="2 3" key="1">
    <citation type="submission" date="2023-03" db="EMBL/GenBank/DDBJ databases">
        <title>Draft genome sequence of type strain Streptomyces ferralitis JCM 14344.</title>
        <authorList>
            <person name="Klaysubun C."/>
            <person name="Duangmal K."/>
        </authorList>
    </citation>
    <scope>NUCLEOTIDE SEQUENCE [LARGE SCALE GENOMIC DNA]</scope>
    <source>
        <strain evidence="2 3">JCM 14344</strain>
    </source>
</reference>
<comment type="caution">
    <text evidence="2">The sequence shown here is derived from an EMBL/GenBank/DDBJ whole genome shotgun (WGS) entry which is preliminary data.</text>
</comment>
<sequence>MTVLAETIPLERLEELLADDSIDAVHRALWLLLWEGEMRVMDLLSLDVCDVHLDEGRVGTLTGQAEPDGQMVLSERAVRLLRELIGDREAGPLFAVGDRALSWEQATQAAQEQGHGIHAFRTGGKRLRQEPE</sequence>
<dbReference type="InterPro" id="IPR013762">
    <property type="entry name" value="Integrase-like_cat_sf"/>
</dbReference>
<dbReference type="Proteomes" id="UP001220022">
    <property type="component" value="Unassembled WGS sequence"/>
</dbReference>